<keyword evidence="12 18" id="KW-0548">Nucleotidyltransferase</keyword>
<keyword evidence="11 18" id="KW-0812">Transmembrane</keyword>
<feature type="transmembrane region" description="Helical" evidence="19">
    <location>
        <begin position="56"/>
        <end position="75"/>
    </location>
</feature>
<dbReference type="Proteomes" id="UP000237222">
    <property type="component" value="Unassembled WGS sequence"/>
</dbReference>
<keyword evidence="10 18" id="KW-0808">Transferase</keyword>
<evidence type="ECO:0000313" key="21">
    <source>
        <dbReference type="Proteomes" id="UP000237222"/>
    </source>
</evidence>
<evidence type="ECO:0000256" key="6">
    <source>
        <dbReference type="ARBA" id="ARBA00012487"/>
    </source>
</evidence>
<feature type="transmembrane region" description="Helical" evidence="19">
    <location>
        <begin position="87"/>
        <end position="103"/>
    </location>
</feature>
<evidence type="ECO:0000256" key="16">
    <source>
        <dbReference type="ARBA" id="ARBA00023209"/>
    </source>
</evidence>
<organism evidence="20 21">
    <name type="scientific">Zhongshania marina</name>
    <dbReference type="NCBI Taxonomy" id="2304603"/>
    <lineage>
        <taxon>Bacteria</taxon>
        <taxon>Pseudomonadati</taxon>
        <taxon>Pseudomonadota</taxon>
        <taxon>Gammaproteobacteria</taxon>
        <taxon>Cellvibrionales</taxon>
        <taxon>Spongiibacteraceae</taxon>
        <taxon>Zhongshania</taxon>
    </lineage>
</organism>
<comment type="pathway">
    <text evidence="4">Lipid metabolism.</text>
</comment>
<comment type="catalytic activity">
    <reaction evidence="1 18">
        <text>a 1,2-diacyl-sn-glycero-3-phosphate + CTP + H(+) = a CDP-1,2-diacyl-sn-glycerol + diphosphate</text>
        <dbReference type="Rhea" id="RHEA:16229"/>
        <dbReference type="ChEBI" id="CHEBI:15378"/>
        <dbReference type="ChEBI" id="CHEBI:33019"/>
        <dbReference type="ChEBI" id="CHEBI:37563"/>
        <dbReference type="ChEBI" id="CHEBI:58332"/>
        <dbReference type="ChEBI" id="CHEBI:58608"/>
        <dbReference type="EC" id="2.7.7.41"/>
    </reaction>
</comment>
<evidence type="ECO:0000256" key="15">
    <source>
        <dbReference type="ARBA" id="ARBA00023136"/>
    </source>
</evidence>
<dbReference type="AlphaFoldDB" id="A0A2S4HCT7"/>
<evidence type="ECO:0000256" key="11">
    <source>
        <dbReference type="ARBA" id="ARBA00022692"/>
    </source>
</evidence>
<keyword evidence="17" id="KW-1208">Phospholipid metabolism</keyword>
<keyword evidence="14" id="KW-0443">Lipid metabolism</keyword>
<evidence type="ECO:0000256" key="12">
    <source>
        <dbReference type="ARBA" id="ARBA00022695"/>
    </source>
</evidence>
<dbReference type="GO" id="GO:0016024">
    <property type="term" value="P:CDP-diacylglycerol biosynthetic process"/>
    <property type="evidence" value="ECO:0007669"/>
    <property type="project" value="UniProtKB-UniPathway"/>
</dbReference>
<protein>
    <recommendedName>
        <fullName evidence="7 18">Phosphatidate cytidylyltransferase</fullName>
        <ecNumber evidence="6 18">2.7.7.41</ecNumber>
    </recommendedName>
</protein>
<keyword evidence="15 19" id="KW-0472">Membrane</keyword>
<keyword evidence="13 19" id="KW-1133">Transmembrane helix</keyword>
<accession>A0A2S4HCT7</accession>
<comment type="caution">
    <text evidence="20">The sequence shown here is derived from an EMBL/GenBank/DDBJ whole genome shotgun (WGS) entry which is preliminary data.</text>
</comment>
<dbReference type="EC" id="2.7.7.41" evidence="6 18"/>
<evidence type="ECO:0000256" key="19">
    <source>
        <dbReference type="SAM" id="Phobius"/>
    </source>
</evidence>
<dbReference type="UniPathway" id="UPA00557">
    <property type="reaction ID" value="UER00614"/>
</dbReference>
<name>A0A2S4HCT7_9GAMM</name>
<evidence type="ECO:0000256" key="14">
    <source>
        <dbReference type="ARBA" id="ARBA00023098"/>
    </source>
</evidence>
<dbReference type="PROSITE" id="PS01315">
    <property type="entry name" value="CDS"/>
    <property type="match status" value="1"/>
</dbReference>
<feature type="transmembrane region" description="Helical" evidence="19">
    <location>
        <begin position="143"/>
        <end position="163"/>
    </location>
</feature>
<proteinExistence type="inferred from homology"/>
<evidence type="ECO:0000256" key="18">
    <source>
        <dbReference type="RuleBase" id="RU003938"/>
    </source>
</evidence>
<reference evidence="20" key="1">
    <citation type="submission" date="2018-01" db="EMBL/GenBank/DDBJ databases">
        <authorList>
            <person name="Yu X.-D."/>
        </authorList>
    </citation>
    <scope>NUCLEOTIDE SEQUENCE</scope>
    <source>
        <strain evidence="20">ZX-21</strain>
    </source>
</reference>
<evidence type="ECO:0000256" key="13">
    <source>
        <dbReference type="ARBA" id="ARBA00022989"/>
    </source>
</evidence>
<evidence type="ECO:0000256" key="8">
    <source>
        <dbReference type="ARBA" id="ARBA00022475"/>
    </source>
</evidence>
<gene>
    <name evidence="20" type="ORF">C0068_15605</name>
</gene>
<dbReference type="PANTHER" id="PTHR46382">
    <property type="entry name" value="PHOSPHATIDATE CYTIDYLYLTRANSFERASE"/>
    <property type="match status" value="1"/>
</dbReference>
<comment type="subcellular location">
    <subcellularLocation>
        <location evidence="2">Cell membrane</location>
        <topology evidence="2">Multi-pass membrane protein</topology>
    </subcellularLocation>
</comment>
<evidence type="ECO:0000256" key="1">
    <source>
        <dbReference type="ARBA" id="ARBA00001698"/>
    </source>
</evidence>
<comment type="pathway">
    <text evidence="3 18">Phospholipid metabolism; CDP-diacylglycerol biosynthesis; CDP-diacylglycerol from sn-glycerol 3-phosphate: step 3/3.</text>
</comment>
<evidence type="ECO:0000256" key="9">
    <source>
        <dbReference type="ARBA" id="ARBA00022516"/>
    </source>
</evidence>
<feature type="transmembrane region" description="Helical" evidence="19">
    <location>
        <begin position="7"/>
        <end position="36"/>
    </location>
</feature>
<evidence type="ECO:0000256" key="5">
    <source>
        <dbReference type="ARBA" id="ARBA00010185"/>
    </source>
</evidence>
<dbReference type="Pfam" id="PF01148">
    <property type="entry name" value="CTP_transf_1"/>
    <property type="match status" value="1"/>
</dbReference>
<dbReference type="PANTHER" id="PTHR46382:SF1">
    <property type="entry name" value="PHOSPHATIDATE CYTIDYLYLTRANSFERASE"/>
    <property type="match status" value="1"/>
</dbReference>
<evidence type="ECO:0000256" key="3">
    <source>
        <dbReference type="ARBA" id="ARBA00005119"/>
    </source>
</evidence>
<feature type="transmembrane region" description="Helical" evidence="19">
    <location>
        <begin position="215"/>
        <end position="235"/>
    </location>
</feature>
<keyword evidence="16" id="KW-0594">Phospholipid biosynthesis</keyword>
<evidence type="ECO:0000313" key="20">
    <source>
        <dbReference type="EMBL" id="POP51778.1"/>
    </source>
</evidence>
<comment type="similarity">
    <text evidence="5 18">Belongs to the CDS family.</text>
</comment>
<keyword evidence="8" id="KW-1003">Cell membrane</keyword>
<dbReference type="EMBL" id="PQGG01000035">
    <property type="protein sequence ID" value="POP51778.1"/>
    <property type="molecule type" value="Genomic_DNA"/>
</dbReference>
<dbReference type="RefSeq" id="WP_103685403.1">
    <property type="nucleotide sequence ID" value="NZ_PQGG01000035.1"/>
</dbReference>
<dbReference type="InterPro" id="IPR000374">
    <property type="entry name" value="PC_trans"/>
</dbReference>
<dbReference type="OrthoDB" id="9799199at2"/>
<evidence type="ECO:0000256" key="10">
    <source>
        <dbReference type="ARBA" id="ARBA00022679"/>
    </source>
</evidence>
<evidence type="ECO:0000256" key="17">
    <source>
        <dbReference type="ARBA" id="ARBA00023264"/>
    </source>
</evidence>
<evidence type="ECO:0000256" key="4">
    <source>
        <dbReference type="ARBA" id="ARBA00005189"/>
    </source>
</evidence>
<feature type="transmembrane region" description="Helical" evidence="19">
    <location>
        <begin position="115"/>
        <end position="136"/>
    </location>
</feature>
<evidence type="ECO:0000256" key="2">
    <source>
        <dbReference type="ARBA" id="ARBA00004651"/>
    </source>
</evidence>
<evidence type="ECO:0000256" key="7">
    <source>
        <dbReference type="ARBA" id="ARBA00019373"/>
    </source>
</evidence>
<dbReference type="GO" id="GO:0004605">
    <property type="term" value="F:phosphatidate cytidylyltransferase activity"/>
    <property type="evidence" value="ECO:0007669"/>
    <property type="project" value="UniProtKB-EC"/>
</dbReference>
<dbReference type="GO" id="GO:0005886">
    <property type="term" value="C:plasma membrane"/>
    <property type="evidence" value="ECO:0007669"/>
    <property type="project" value="UniProtKB-SubCell"/>
</dbReference>
<keyword evidence="9" id="KW-0444">Lipid biosynthesis</keyword>
<feature type="transmembrane region" description="Helical" evidence="19">
    <location>
        <begin position="183"/>
        <end position="203"/>
    </location>
</feature>
<sequence length="282" mass="29803">MLKQRIITAVVIVLALLAALAYLSMPVLSVVFGLIVLLAAWEWSDLSGLSSKVSRISYVLVCAALMAAAAWKTNLFAGVDQSEVKEIVIAASLWWAIALLWVKSYPLSAGLWGSLWMRGLIGMLVLVPAWLALCYLRSLEGGVWLILSVIALVASADIGAYFVGRAFGKAKLAPEVSPGKSWAGFWGGLASTVLLATILWVLLAKVSPGAIPTGLLPLLCLVTVTVLASVLGDLLESMVKRHRGIKDSGQLLPGHGGIMDRIDSITAAAPVFALGLMATGWV</sequence>